<keyword evidence="3" id="KW-1185">Reference proteome</keyword>
<sequence>MQMREVQAKAEFEREVPTELGASSRRSAVANPLQSLQSIPHLLSWVHDGEPKLMGSRWLTQARGFLMNPQVGFVANLSSLGSS</sequence>
<evidence type="ECO:0000313" key="3">
    <source>
        <dbReference type="Proteomes" id="UP001054252"/>
    </source>
</evidence>
<dbReference type="Proteomes" id="UP001054252">
    <property type="component" value="Unassembled WGS sequence"/>
</dbReference>
<dbReference type="AlphaFoldDB" id="A0AAV5JBY2"/>
<gene>
    <name evidence="2" type="ORF">SLEP1_g19641</name>
</gene>
<organism evidence="2 3">
    <name type="scientific">Rubroshorea leprosula</name>
    <dbReference type="NCBI Taxonomy" id="152421"/>
    <lineage>
        <taxon>Eukaryota</taxon>
        <taxon>Viridiplantae</taxon>
        <taxon>Streptophyta</taxon>
        <taxon>Embryophyta</taxon>
        <taxon>Tracheophyta</taxon>
        <taxon>Spermatophyta</taxon>
        <taxon>Magnoliopsida</taxon>
        <taxon>eudicotyledons</taxon>
        <taxon>Gunneridae</taxon>
        <taxon>Pentapetalae</taxon>
        <taxon>rosids</taxon>
        <taxon>malvids</taxon>
        <taxon>Malvales</taxon>
        <taxon>Dipterocarpaceae</taxon>
        <taxon>Rubroshorea</taxon>
    </lineage>
</organism>
<reference evidence="2 3" key="1">
    <citation type="journal article" date="2021" name="Commun. Biol.">
        <title>The genome of Shorea leprosula (Dipterocarpaceae) highlights the ecological relevance of drought in aseasonal tropical rainforests.</title>
        <authorList>
            <person name="Ng K.K.S."/>
            <person name="Kobayashi M.J."/>
            <person name="Fawcett J.A."/>
            <person name="Hatakeyama M."/>
            <person name="Paape T."/>
            <person name="Ng C.H."/>
            <person name="Ang C.C."/>
            <person name="Tnah L.H."/>
            <person name="Lee C.T."/>
            <person name="Nishiyama T."/>
            <person name="Sese J."/>
            <person name="O'Brien M.J."/>
            <person name="Copetti D."/>
            <person name="Mohd Noor M.I."/>
            <person name="Ong R.C."/>
            <person name="Putra M."/>
            <person name="Sireger I.Z."/>
            <person name="Indrioko S."/>
            <person name="Kosugi Y."/>
            <person name="Izuno A."/>
            <person name="Isagi Y."/>
            <person name="Lee S.L."/>
            <person name="Shimizu K.K."/>
        </authorList>
    </citation>
    <scope>NUCLEOTIDE SEQUENCE [LARGE SCALE GENOMIC DNA]</scope>
    <source>
        <strain evidence="2">214</strain>
    </source>
</reference>
<feature type="compositionally biased region" description="Basic and acidic residues" evidence="1">
    <location>
        <begin position="1"/>
        <end position="17"/>
    </location>
</feature>
<name>A0AAV5JBY2_9ROSI</name>
<evidence type="ECO:0000313" key="2">
    <source>
        <dbReference type="EMBL" id="GKV07945.1"/>
    </source>
</evidence>
<accession>A0AAV5JBY2</accession>
<dbReference type="EMBL" id="BPVZ01000028">
    <property type="protein sequence ID" value="GKV07945.1"/>
    <property type="molecule type" value="Genomic_DNA"/>
</dbReference>
<evidence type="ECO:0000256" key="1">
    <source>
        <dbReference type="SAM" id="MobiDB-lite"/>
    </source>
</evidence>
<comment type="caution">
    <text evidence="2">The sequence shown here is derived from an EMBL/GenBank/DDBJ whole genome shotgun (WGS) entry which is preliminary data.</text>
</comment>
<feature type="region of interest" description="Disordered" evidence="1">
    <location>
        <begin position="1"/>
        <end position="25"/>
    </location>
</feature>
<proteinExistence type="predicted"/>
<protein>
    <submittedName>
        <fullName evidence="2">Uncharacterized protein</fullName>
    </submittedName>
</protein>